<keyword evidence="4" id="KW-1185">Reference proteome</keyword>
<dbReference type="HOGENOM" id="CLU_1203270_0_0_9"/>
<organism evidence="3 4">
    <name type="scientific">Dialister succinatiphilus YIT 11850</name>
    <dbReference type="NCBI Taxonomy" id="742743"/>
    <lineage>
        <taxon>Bacteria</taxon>
        <taxon>Bacillati</taxon>
        <taxon>Bacillota</taxon>
        <taxon>Negativicutes</taxon>
        <taxon>Veillonellales</taxon>
        <taxon>Veillonellaceae</taxon>
        <taxon>Dialister</taxon>
    </lineage>
</organism>
<dbReference type="PATRIC" id="fig|742743.3.peg.1483"/>
<feature type="coiled-coil region" evidence="1">
    <location>
        <begin position="181"/>
        <end position="208"/>
    </location>
</feature>
<evidence type="ECO:0000256" key="1">
    <source>
        <dbReference type="SAM" id="Coils"/>
    </source>
</evidence>
<sequence>MKRKAEMEEGSLFSQTDMPPKGTENTKTAQPLRPAEEAAAHAWKEKIWEFDLTKPSQWMKDTMKEDMLKEGFGKREANKVFKGLFFKEKVCNTRTQALEYLKSIPTSYAVKYKIGITPSPKMVSLEKRLREKEEKLSTYTKEQNEKKFTAPFVSCPHCKSRVNRSFIHPPLCPVCGKDMRSDTAVKNITTLEETVRDLKKRYEDTARKYNSKFTGGETWIIRLVNPLYEEK</sequence>
<reference evidence="3 4" key="1">
    <citation type="submission" date="2011-11" db="EMBL/GenBank/DDBJ databases">
        <title>The Genome Sequence of Dialister succinatiphilus YIT 11850.</title>
        <authorList>
            <consortium name="The Broad Institute Genome Sequencing Platform"/>
            <person name="Earl A."/>
            <person name="Ward D."/>
            <person name="Feldgarden M."/>
            <person name="Gevers D."/>
            <person name="Morotomi M."/>
            <person name="Young S.K."/>
            <person name="Zeng Q."/>
            <person name="Gargeya S."/>
            <person name="Fitzgerald M."/>
            <person name="Haas B."/>
            <person name="Abouelleil A."/>
            <person name="Alvarado L."/>
            <person name="Arachchi H.M."/>
            <person name="Berlin A."/>
            <person name="Brown A."/>
            <person name="Chapman S.B."/>
            <person name="Dunbar C."/>
            <person name="Gearin G."/>
            <person name="Goldberg J."/>
            <person name="Griggs A."/>
            <person name="Gujja S."/>
            <person name="Heiman D."/>
            <person name="Howarth C."/>
            <person name="Lui A."/>
            <person name="MacDonald P.J.P."/>
            <person name="Montmayeur A."/>
            <person name="Murphy C."/>
            <person name="Neiman D."/>
            <person name="Pearson M."/>
            <person name="Priest M."/>
            <person name="Roberts A."/>
            <person name="Saif S."/>
            <person name="Shea T."/>
            <person name="Sisk P."/>
            <person name="Stolte C."/>
            <person name="Sykes S."/>
            <person name="Wortman J."/>
            <person name="Nusbaum C."/>
            <person name="Birren B."/>
        </authorList>
    </citation>
    <scope>NUCLEOTIDE SEQUENCE [LARGE SCALE GENOMIC DNA]</scope>
    <source>
        <strain evidence="3 4">YIT 11850</strain>
    </source>
</reference>
<gene>
    <name evidence="3" type="ORF">HMPREF9453_01457</name>
</gene>
<dbReference type="RefSeq" id="WP_008859951.1">
    <property type="nucleotide sequence ID" value="NZ_JH591188.1"/>
</dbReference>
<name>H1D1G9_9FIRM</name>
<comment type="caution">
    <text evidence="3">The sequence shown here is derived from an EMBL/GenBank/DDBJ whole genome shotgun (WGS) entry which is preliminary data.</text>
</comment>
<accession>H1D1G9</accession>
<evidence type="ECO:0000256" key="2">
    <source>
        <dbReference type="SAM" id="MobiDB-lite"/>
    </source>
</evidence>
<protein>
    <submittedName>
        <fullName evidence="3">Uncharacterized protein</fullName>
    </submittedName>
</protein>
<dbReference type="AlphaFoldDB" id="H1D1G9"/>
<proteinExistence type="predicted"/>
<feature type="compositionally biased region" description="Polar residues" evidence="2">
    <location>
        <begin position="12"/>
        <end position="29"/>
    </location>
</feature>
<dbReference type="EMBL" id="ADLT01000049">
    <property type="protein sequence ID" value="EHO62592.1"/>
    <property type="molecule type" value="Genomic_DNA"/>
</dbReference>
<dbReference type="Proteomes" id="UP000003277">
    <property type="component" value="Unassembled WGS sequence"/>
</dbReference>
<keyword evidence="1" id="KW-0175">Coiled coil</keyword>
<evidence type="ECO:0000313" key="3">
    <source>
        <dbReference type="EMBL" id="EHO62592.1"/>
    </source>
</evidence>
<evidence type="ECO:0000313" key="4">
    <source>
        <dbReference type="Proteomes" id="UP000003277"/>
    </source>
</evidence>
<feature type="region of interest" description="Disordered" evidence="2">
    <location>
        <begin position="1"/>
        <end position="36"/>
    </location>
</feature>